<dbReference type="Proteomes" id="UP000279841">
    <property type="component" value="Chromosome"/>
</dbReference>
<evidence type="ECO:0000313" key="2">
    <source>
        <dbReference type="Proteomes" id="UP000279841"/>
    </source>
</evidence>
<sequence>MERFIREVRRGTKVRDHKFPKEEAVYKLLYLESERQEGRWAERKLKGFSEVKEVLEKMLQERYAPRTQTLIPFYANSFVLGHQWNRVCRLRVSGSWARTRHRSATASIISSRSRKYRLATASFTKGHTRSTGCSSGL</sequence>
<reference evidence="1 2" key="1">
    <citation type="submission" date="2018-10" db="EMBL/GenBank/DDBJ databases">
        <authorList>
            <person name="Peiro R."/>
            <person name="Begona"/>
            <person name="Cbmso G."/>
            <person name="Lopez M."/>
            <person name="Gonzalez S."/>
            <person name="Sacristan E."/>
            <person name="Castillo E."/>
        </authorList>
    </citation>
    <scope>NUCLEOTIDE SEQUENCE [LARGE SCALE GENOMIC DNA]</scope>
    <source>
        <strain evidence="1">TTHNAR1</strain>
    </source>
</reference>
<name>A0A3P4ATZ8_THETH</name>
<dbReference type="EMBL" id="LR027517">
    <property type="protein sequence ID" value="VCU54300.1"/>
    <property type="molecule type" value="Genomic_DNA"/>
</dbReference>
<gene>
    <name evidence="1" type="ORF">TTHN1_02111</name>
</gene>
<dbReference type="AlphaFoldDB" id="A0A3P4ATZ8"/>
<accession>A0A3P4ATZ8</accession>
<protein>
    <submittedName>
        <fullName evidence="1">Uncharacterized protein</fullName>
    </submittedName>
</protein>
<evidence type="ECO:0000313" key="1">
    <source>
        <dbReference type="EMBL" id="VCU54300.1"/>
    </source>
</evidence>
<organism evidence="1 2">
    <name type="scientific">Thermus thermophilus</name>
    <dbReference type="NCBI Taxonomy" id="274"/>
    <lineage>
        <taxon>Bacteria</taxon>
        <taxon>Thermotogati</taxon>
        <taxon>Deinococcota</taxon>
        <taxon>Deinococci</taxon>
        <taxon>Thermales</taxon>
        <taxon>Thermaceae</taxon>
        <taxon>Thermus</taxon>
    </lineage>
</organism>
<proteinExistence type="predicted"/>